<dbReference type="Pfam" id="PF13499">
    <property type="entry name" value="EF-hand_7"/>
    <property type="match status" value="1"/>
</dbReference>
<reference evidence="3 4" key="1">
    <citation type="submission" date="2020-02" db="EMBL/GenBank/DDBJ databases">
        <title>Draft genome sequence of Haematococcus lacustris strain NIES-144.</title>
        <authorList>
            <person name="Morimoto D."/>
            <person name="Nakagawa S."/>
            <person name="Yoshida T."/>
            <person name="Sawayama S."/>
        </authorList>
    </citation>
    <scope>NUCLEOTIDE SEQUENCE [LARGE SCALE GENOMIC DNA]</scope>
    <source>
        <strain evidence="3 4">NIES-144</strain>
    </source>
</reference>
<dbReference type="InterPro" id="IPR002048">
    <property type="entry name" value="EF_hand_dom"/>
</dbReference>
<dbReference type="SMART" id="SM00054">
    <property type="entry name" value="EFh"/>
    <property type="match status" value="1"/>
</dbReference>
<comment type="caution">
    <text evidence="3">The sequence shown here is derived from an EMBL/GenBank/DDBJ whole genome shotgun (WGS) entry which is preliminary data.</text>
</comment>
<gene>
    <name evidence="3" type="ORF">HaLaN_22635</name>
</gene>
<accession>A0A699ZR40</accession>
<dbReference type="GO" id="GO:0005509">
    <property type="term" value="F:calcium ion binding"/>
    <property type="evidence" value="ECO:0007669"/>
    <property type="project" value="InterPro"/>
</dbReference>
<feature type="domain" description="EF-hand" evidence="2">
    <location>
        <begin position="33"/>
        <end position="68"/>
    </location>
</feature>
<feature type="domain" description="EF-hand" evidence="2">
    <location>
        <begin position="1"/>
        <end position="24"/>
    </location>
</feature>
<dbReference type="PROSITE" id="PS50222">
    <property type="entry name" value="EF_HAND_2"/>
    <property type="match status" value="2"/>
</dbReference>
<dbReference type="SUPFAM" id="SSF47473">
    <property type="entry name" value="EF-hand"/>
    <property type="match status" value="1"/>
</dbReference>
<dbReference type="Proteomes" id="UP000485058">
    <property type="component" value="Unassembled WGS sequence"/>
</dbReference>
<evidence type="ECO:0000313" key="4">
    <source>
        <dbReference type="Proteomes" id="UP000485058"/>
    </source>
</evidence>
<keyword evidence="1" id="KW-0106">Calcium</keyword>
<evidence type="ECO:0000313" key="3">
    <source>
        <dbReference type="EMBL" id="GFH24781.1"/>
    </source>
</evidence>
<name>A0A699ZR40_HAELA</name>
<evidence type="ECO:0000256" key="1">
    <source>
        <dbReference type="ARBA" id="ARBA00022837"/>
    </source>
</evidence>
<dbReference type="InterPro" id="IPR018247">
    <property type="entry name" value="EF_Hand_1_Ca_BS"/>
</dbReference>
<keyword evidence="4" id="KW-1185">Reference proteome</keyword>
<organism evidence="3 4">
    <name type="scientific">Haematococcus lacustris</name>
    <name type="common">Green alga</name>
    <name type="synonym">Haematococcus pluvialis</name>
    <dbReference type="NCBI Taxonomy" id="44745"/>
    <lineage>
        <taxon>Eukaryota</taxon>
        <taxon>Viridiplantae</taxon>
        <taxon>Chlorophyta</taxon>
        <taxon>core chlorophytes</taxon>
        <taxon>Chlorophyceae</taxon>
        <taxon>CS clade</taxon>
        <taxon>Chlamydomonadales</taxon>
        <taxon>Haematococcaceae</taxon>
        <taxon>Haematococcus</taxon>
    </lineage>
</organism>
<proteinExistence type="predicted"/>
<protein>
    <recommendedName>
        <fullName evidence="2">EF-hand domain-containing protein</fullName>
    </recommendedName>
</protein>
<dbReference type="EMBL" id="BLLF01002630">
    <property type="protein sequence ID" value="GFH24781.1"/>
    <property type="molecule type" value="Genomic_DNA"/>
</dbReference>
<dbReference type="PROSITE" id="PS00018">
    <property type="entry name" value="EF_HAND_1"/>
    <property type="match status" value="2"/>
</dbReference>
<sequence>MDVDGNGQLDWVELRGALERVGLPCTPEYYVHKREHSIEQAFRSFDLDGDGTISRTELHRVLASAGIPISHADRHTQEGEGGAISFNEFRRLAAFLPTTSQVGHMD</sequence>
<dbReference type="InterPro" id="IPR011992">
    <property type="entry name" value="EF-hand-dom_pair"/>
</dbReference>
<evidence type="ECO:0000259" key="2">
    <source>
        <dbReference type="PROSITE" id="PS50222"/>
    </source>
</evidence>
<dbReference type="AlphaFoldDB" id="A0A699ZR40"/>
<dbReference type="Gene3D" id="1.10.238.10">
    <property type="entry name" value="EF-hand"/>
    <property type="match status" value="1"/>
</dbReference>